<sequence>LYVPLLNLCTNVCFNVFIHRYFQEAAMEKQNSSYTVFTLSGLNESKTNKYIYFTFTLLGYLFIIFVNSTLIVIIALEKTLHEPMYFFLCNLSVNALYGTGGFFPKLLFDFLSDTHVISYSGCLLQMFVIYTFSVCELTNLTVMAYDRYVAICRPLGYHAIMTPLTTGKLILFAWIFPFCCVCIFVLLIFRLPLCGLHIKKLYCDNWSIVKLSCVDTTVNNVYGCVLMGIFFALFLFILFSYMKILRVCHTSTIAMSKCMQTCLPHLLMVINYSFAMLFNIMYGRYGSSDMPQVLHNLLSVEFLIIPPVFNPVIYGLNLQKIRNKVTRMCSRNKIIHT</sequence>
<dbReference type="Proteomes" id="UP001166093">
    <property type="component" value="Unassembled WGS sequence"/>
</dbReference>
<feature type="transmembrane region" description="Helical" evidence="6">
    <location>
        <begin position="50"/>
        <end position="76"/>
    </location>
</feature>
<evidence type="ECO:0000256" key="3">
    <source>
        <dbReference type="ARBA" id="ARBA00022989"/>
    </source>
</evidence>
<feature type="transmembrane region" description="Helical" evidence="6">
    <location>
        <begin position="169"/>
        <end position="189"/>
    </location>
</feature>
<dbReference type="InterPro" id="IPR052921">
    <property type="entry name" value="GPCR1_Superfamily_Member"/>
</dbReference>
<dbReference type="PROSITE" id="PS50262">
    <property type="entry name" value="G_PROTEIN_RECEP_F1_2"/>
    <property type="match status" value="1"/>
</dbReference>
<protein>
    <submittedName>
        <fullName evidence="8">O52J3 protein</fullName>
    </submittedName>
</protein>
<evidence type="ECO:0000256" key="1">
    <source>
        <dbReference type="ARBA" id="ARBA00004141"/>
    </source>
</evidence>
<organism evidence="8 9">
    <name type="scientific">Polyodon spathula</name>
    <name type="common">North American paddlefish</name>
    <name type="synonym">Squalus spathula</name>
    <dbReference type="NCBI Taxonomy" id="7913"/>
    <lineage>
        <taxon>Eukaryota</taxon>
        <taxon>Metazoa</taxon>
        <taxon>Chordata</taxon>
        <taxon>Craniata</taxon>
        <taxon>Vertebrata</taxon>
        <taxon>Euteleostomi</taxon>
        <taxon>Actinopterygii</taxon>
        <taxon>Chondrostei</taxon>
        <taxon>Acipenseriformes</taxon>
        <taxon>Polyodontidae</taxon>
        <taxon>Polyodon</taxon>
    </lineage>
</organism>
<feature type="transmembrane region" description="Helical" evidence="6">
    <location>
        <begin position="220"/>
        <end position="241"/>
    </location>
</feature>
<evidence type="ECO:0000256" key="2">
    <source>
        <dbReference type="ARBA" id="ARBA00022692"/>
    </source>
</evidence>
<accession>A0ABS2XJV1</accession>
<dbReference type="InterPro" id="IPR000276">
    <property type="entry name" value="GPCR_Rhodpsn"/>
</dbReference>
<reference evidence="8" key="1">
    <citation type="journal article" date="2021" name="Cell">
        <title>Tracing the genetic footprints of vertebrate landing in non-teleost ray-finned fishes.</title>
        <authorList>
            <person name="Bi X."/>
            <person name="Wang K."/>
            <person name="Yang L."/>
            <person name="Pan H."/>
            <person name="Jiang H."/>
            <person name="Wei Q."/>
            <person name="Fang M."/>
            <person name="Yu H."/>
            <person name="Zhu C."/>
            <person name="Cai Y."/>
            <person name="He Y."/>
            <person name="Gan X."/>
            <person name="Zeng H."/>
            <person name="Yu D."/>
            <person name="Zhu Y."/>
            <person name="Jiang H."/>
            <person name="Qiu Q."/>
            <person name="Yang H."/>
            <person name="Zhang Y.E."/>
            <person name="Wang W."/>
            <person name="Zhu M."/>
            <person name="He S."/>
            <person name="Zhang G."/>
        </authorList>
    </citation>
    <scope>NUCLEOTIDE SEQUENCE</scope>
    <source>
        <strain evidence="8">Pddl_001</strain>
    </source>
</reference>
<dbReference type="PROSITE" id="PS00237">
    <property type="entry name" value="G_PROTEIN_RECEP_F1_1"/>
    <property type="match status" value="1"/>
</dbReference>
<dbReference type="InterPro" id="IPR000725">
    <property type="entry name" value="Olfact_rcpt"/>
</dbReference>
<proteinExistence type="predicted"/>
<keyword evidence="9" id="KW-1185">Reference proteome</keyword>
<feature type="transmembrane region" description="Helical" evidence="6">
    <location>
        <begin position="262"/>
        <end position="282"/>
    </location>
</feature>
<dbReference type="Pfam" id="PF13853">
    <property type="entry name" value="7tm_4"/>
    <property type="match status" value="1"/>
</dbReference>
<feature type="transmembrane region" description="Helical" evidence="6">
    <location>
        <begin position="83"/>
        <end position="103"/>
    </location>
</feature>
<evidence type="ECO:0000256" key="4">
    <source>
        <dbReference type="ARBA" id="ARBA00023136"/>
    </source>
</evidence>
<evidence type="ECO:0000259" key="7">
    <source>
        <dbReference type="PROSITE" id="PS50262"/>
    </source>
</evidence>
<dbReference type="PRINTS" id="PR00245">
    <property type="entry name" value="OLFACTORYR"/>
</dbReference>
<feature type="transmembrane region" description="Helical" evidence="6">
    <location>
        <begin position="294"/>
        <end position="318"/>
    </location>
</feature>
<keyword evidence="2 6" id="KW-0812">Transmembrane</keyword>
<comment type="subcellular location">
    <subcellularLocation>
        <location evidence="1">Membrane</location>
        <topology evidence="1">Multi-pass membrane protein</topology>
    </subcellularLocation>
</comment>
<evidence type="ECO:0000256" key="6">
    <source>
        <dbReference type="SAM" id="Phobius"/>
    </source>
</evidence>
<evidence type="ECO:0000313" key="9">
    <source>
        <dbReference type="Proteomes" id="UP001166093"/>
    </source>
</evidence>
<feature type="domain" description="G-protein coupled receptors family 1 profile" evidence="7">
    <location>
        <begin position="66"/>
        <end position="314"/>
    </location>
</feature>
<dbReference type="PANTHER" id="PTHR26451:SF860">
    <property type="entry name" value="ODORANT RECEPTOR-RELATED"/>
    <property type="match status" value="1"/>
</dbReference>
<dbReference type="PANTHER" id="PTHR26451">
    <property type="entry name" value="G_PROTEIN_RECEP_F1_2 DOMAIN-CONTAINING PROTEIN"/>
    <property type="match status" value="1"/>
</dbReference>
<dbReference type="Gene3D" id="1.20.1070.10">
    <property type="entry name" value="Rhodopsin 7-helix transmembrane proteins"/>
    <property type="match status" value="1"/>
</dbReference>
<comment type="caution">
    <text evidence="8">The sequence shown here is derived from an EMBL/GenBank/DDBJ whole genome shotgun (WGS) entry which is preliminary data.</text>
</comment>
<gene>
    <name evidence="8" type="primary">Or52j3</name>
    <name evidence="8" type="ORF">GTO93_0021556</name>
</gene>
<feature type="non-terminal residue" evidence="8">
    <location>
        <position position="337"/>
    </location>
</feature>
<dbReference type="SUPFAM" id="SSF81321">
    <property type="entry name" value="Family A G protein-coupled receptor-like"/>
    <property type="match status" value="1"/>
</dbReference>
<dbReference type="InterPro" id="IPR017452">
    <property type="entry name" value="GPCR_Rhodpsn_7TM"/>
</dbReference>
<feature type="non-terminal residue" evidence="8">
    <location>
        <position position="1"/>
    </location>
</feature>
<keyword evidence="4 6" id="KW-0472">Membrane</keyword>
<dbReference type="EMBL" id="JAAWVQ010041234">
    <property type="protein sequence ID" value="MBN3274561.1"/>
    <property type="molecule type" value="Genomic_DNA"/>
</dbReference>
<keyword evidence="3 6" id="KW-1133">Transmembrane helix</keyword>
<evidence type="ECO:0000313" key="8">
    <source>
        <dbReference type="EMBL" id="MBN3274561.1"/>
    </source>
</evidence>
<keyword evidence="5" id="KW-0807">Transducer</keyword>
<evidence type="ECO:0000256" key="5">
    <source>
        <dbReference type="ARBA" id="ARBA00023224"/>
    </source>
</evidence>
<feature type="transmembrane region" description="Helical" evidence="6">
    <location>
        <begin position="123"/>
        <end position="148"/>
    </location>
</feature>
<name>A0ABS2XJV1_POLSP</name>